<dbReference type="CDD" id="cd01392">
    <property type="entry name" value="HTH_LacI"/>
    <property type="match status" value="1"/>
</dbReference>
<evidence type="ECO:0000313" key="6">
    <source>
        <dbReference type="EMBL" id="SFN58527.1"/>
    </source>
</evidence>
<reference evidence="6 7" key="1">
    <citation type="submission" date="2016-10" db="EMBL/GenBank/DDBJ databases">
        <authorList>
            <person name="de Groot N.N."/>
        </authorList>
    </citation>
    <scope>NUCLEOTIDE SEQUENCE [LARGE SCALE GENOMIC DNA]</scope>
    <source>
        <strain evidence="6 7">CGMCC 1.7659</strain>
    </source>
</reference>
<dbReference type="Gene3D" id="1.10.260.40">
    <property type="entry name" value="lambda repressor-like DNA-binding domains"/>
    <property type="match status" value="1"/>
</dbReference>
<dbReference type="AlphaFoldDB" id="A0A1I5A7U1"/>
<organism evidence="6 7">
    <name type="scientific">Dokdonella immobilis</name>
    <dbReference type="NCBI Taxonomy" id="578942"/>
    <lineage>
        <taxon>Bacteria</taxon>
        <taxon>Pseudomonadati</taxon>
        <taxon>Pseudomonadota</taxon>
        <taxon>Gammaproteobacteria</taxon>
        <taxon>Lysobacterales</taxon>
        <taxon>Rhodanobacteraceae</taxon>
        <taxon>Dokdonella</taxon>
    </lineage>
</organism>
<evidence type="ECO:0000256" key="4">
    <source>
        <dbReference type="ARBA" id="ARBA00023163"/>
    </source>
</evidence>
<dbReference type="PANTHER" id="PTHR30146">
    <property type="entry name" value="LACI-RELATED TRANSCRIPTIONAL REPRESSOR"/>
    <property type="match status" value="1"/>
</dbReference>
<evidence type="ECO:0000256" key="1">
    <source>
        <dbReference type="ARBA" id="ARBA00022491"/>
    </source>
</evidence>
<sequence length="377" mass="40158">MVVLRRTVPATGSQVHTRKNWIDPNTSMTADKPRARLTLNDVARGCGVSRATVSLVLRGSPLVHAETRARVEAEIRRVGYIYNRAAANLRAQSSSSVALVVNDLSNPYFAEFAAGVDEALAAIGFVTLLGSTGESVQRQQAVLASLVEHAPAGIILSPAEGSDGASVARAVGPHVPVLVFNRELDGAWDYLVMDNRTGARLATEHLIGLGHRRIAFYGGHRDSSSCRERRDGYLQALAVAGLEAAPRWRIETAPTRLEAARQVGALLATEPVPTAAVCYNDAVALGLQLGLVARGRQAGVDFAVVGFDDIPEAAMSVPPLTTVATAPRARGRQAAERILARMRDPSIAIARQTIPVQLIARESSCPPPDASGNRRHE</sequence>
<dbReference type="PROSITE" id="PS50932">
    <property type="entry name" value="HTH_LACI_2"/>
    <property type="match status" value="1"/>
</dbReference>
<evidence type="ECO:0000256" key="2">
    <source>
        <dbReference type="ARBA" id="ARBA00023015"/>
    </source>
</evidence>
<dbReference type="SUPFAM" id="SSF47413">
    <property type="entry name" value="lambda repressor-like DNA-binding domains"/>
    <property type="match status" value="1"/>
</dbReference>
<dbReference type="InterPro" id="IPR010982">
    <property type="entry name" value="Lambda_DNA-bd_dom_sf"/>
</dbReference>
<dbReference type="Proteomes" id="UP000198575">
    <property type="component" value="Unassembled WGS sequence"/>
</dbReference>
<dbReference type="InterPro" id="IPR028082">
    <property type="entry name" value="Peripla_BP_I"/>
</dbReference>
<dbReference type="PANTHER" id="PTHR30146:SF148">
    <property type="entry name" value="HTH-TYPE TRANSCRIPTIONAL REPRESSOR PURR-RELATED"/>
    <property type="match status" value="1"/>
</dbReference>
<accession>A0A1I5A7U1</accession>
<dbReference type="STRING" id="578942.SAMN05216289_13332"/>
<evidence type="ECO:0000256" key="3">
    <source>
        <dbReference type="ARBA" id="ARBA00023125"/>
    </source>
</evidence>
<gene>
    <name evidence="6" type="ORF">SAMN05216289_13332</name>
</gene>
<evidence type="ECO:0000313" key="7">
    <source>
        <dbReference type="Proteomes" id="UP000198575"/>
    </source>
</evidence>
<keyword evidence="3" id="KW-0238">DNA-binding</keyword>
<dbReference type="GO" id="GO:0000976">
    <property type="term" value="F:transcription cis-regulatory region binding"/>
    <property type="evidence" value="ECO:0007669"/>
    <property type="project" value="TreeGrafter"/>
</dbReference>
<keyword evidence="7" id="KW-1185">Reference proteome</keyword>
<dbReference type="InterPro" id="IPR000843">
    <property type="entry name" value="HTH_LacI"/>
</dbReference>
<dbReference type="Pfam" id="PF00356">
    <property type="entry name" value="LacI"/>
    <property type="match status" value="1"/>
</dbReference>
<evidence type="ECO:0000259" key="5">
    <source>
        <dbReference type="PROSITE" id="PS50932"/>
    </source>
</evidence>
<feature type="domain" description="HTH lacI-type" evidence="5">
    <location>
        <begin position="37"/>
        <end position="91"/>
    </location>
</feature>
<dbReference type="Pfam" id="PF00532">
    <property type="entry name" value="Peripla_BP_1"/>
    <property type="match status" value="1"/>
</dbReference>
<dbReference type="CDD" id="cd06289">
    <property type="entry name" value="PBP1_MalI-like"/>
    <property type="match status" value="1"/>
</dbReference>
<dbReference type="GO" id="GO:0003700">
    <property type="term" value="F:DNA-binding transcription factor activity"/>
    <property type="evidence" value="ECO:0007669"/>
    <property type="project" value="TreeGrafter"/>
</dbReference>
<keyword evidence="4" id="KW-0804">Transcription</keyword>
<dbReference type="Gene3D" id="3.40.50.2300">
    <property type="match status" value="2"/>
</dbReference>
<dbReference type="InterPro" id="IPR001761">
    <property type="entry name" value="Peripla_BP/Lac1_sug-bd_dom"/>
</dbReference>
<dbReference type="EMBL" id="FOVF01000033">
    <property type="protein sequence ID" value="SFN58527.1"/>
    <property type="molecule type" value="Genomic_DNA"/>
</dbReference>
<dbReference type="SMART" id="SM00354">
    <property type="entry name" value="HTH_LACI"/>
    <property type="match status" value="1"/>
</dbReference>
<keyword evidence="2" id="KW-0805">Transcription regulation</keyword>
<keyword evidence="1" id="KW-0678">Repressor</keyword>
<protein>
    <submittedName>
        <fullName evidence="6">Transcriptional regulator, LacI family</fullName>
    </submittedName>
</protein>
<dbReference type="SUPFAM" id="SSF53822">
    <property type="entry name" value="Periplasmic binding protein-like I"/>
    <property type="match status" value="1"/>
</dbReference>
<proteinExistence type="predicted"/>
<name>A0A1I5A7U1_9GAMM</name>